<comment type="catalytic activity">
    <reaction evidence="11">
        <text>FMN + ATP + H(+) = FAD + diphosphate</text>
        <dbReference type="Rhea" id="RHEA:17237"/>
        <dbReference type="ChEBI" id="CHEBI:15378"/>
        <dbReference type="ChEBI" id="CHEBI:30616"/>
        <dbReference type="ChEBI" id="CHEBI:33019"/>
        <dbReference type="ChEBI" id="CHEBI:57692"/>
        <dbReference type="ChEBI" id="CHEBI:58210"/>
        <dbReference type="EC" id="2.7.7.2"/>
    </reaction>
</comment>
<dbReference type="GO" id="GO:0006747">
    <property type="term" value="P:FAD biosynthetic process"/>
    <property type="evidence" value="ECO:0007669"/>
    <property type="project" value="UniProtKB-UniPathway"/>
</dbReference>
<evidence type="ECO:0000256" key="3">
    <source>
        <dbReference type="ARBA" id="ARBA00012393"/>
    </source>
</evidence>
<protein>
    <recommendedName>
        <fullName evidence="3">FAD synthase</fullName>
        <ecNumber evidence="3">2.7.7.2</ecNumber>
    </recommendedName>
</protein>
<dbReference type="PANTHER" id="PTHR22749">
    <property type="entry name" value="RIBOFLAVIN KINASE/FMN ADENYLYLTRANSFERASE"/>
    <property type="match status" value="1"/>
</dbReference>
<reference evidence="13" key="1">
    <citation type="submission" date="2018-12" db="EMBL/GenBank/DDBJ databases">
        <authorList>
            <person name="Sun L."/>
            <person name="Chen Z."/>
        </authorList>
    </citation>
    <scope>NUCLEOTIDE SEQUENCE [LARGE SCALE GENOMIC DNA]</scope>
    <source>
        <strain evidence="13">3-2-2</strain>
    </source>
</reference>
<keyword evidence="8" id="KW-0547">Nucleotide-binding</keyword>
<accession>A0A429Y7L3</accession>
<keyword evidence="14" id="KW-1185">Reference proteome</keyword>
<name>A0A429Y7L3_9BACI</name>
<gene>
    <name evidence="13" type="ORF">D4T97_002630</name>
</gene>
<dbReference type="OrthoDB" id="9803667at2"/>
<comment type="pathway">
    <text evidence="1">Cofactor biosynthesis; FAD biosynthesis; FAD from FMN: step 1/1.</text>
</comment>
<keyword evidence="9" id="KW-0274">FAD</keyword>
<evidence type="ECO:0000259" key="12">
    <source>
        <dbReference type="Pfam" id="PF06574"/>
    </source>
</evidence>
<evidence type="ECO:0000256" key="1">
    <source>
        <dbReference type="ARBA" id="ARBA00004726"/>
    </source>
</evidence>
<dbReference type="PANTHER" id="PTHR22749:SF6">
    <property type="entry name" value="RIBOFLAVIN KINASE"/>
    <property type="match status" value="1"/>
</dbReference>
<dbReference type="InterPro" id="IPR023468">
    <property type="entry name" value="Riboflavin_kinase"/>
</dbReference>
<evidence type="ECO:0000313" key="13">
    <source>
        <dbReference type="EMBL" id="RST77400.1"/>
    </source>
</evidence>
<dbReference type="Gene3D" id="3.40.50.620">
    <property type="entry name" value="HUPs"/>
    <property type="match status" value="1"/>
</dbReference>
<dbReference type="InterPro" id="IPR015864">
    <property type="entry name" value="FAD_synthase"/>
</dbReference>
<evidence type="ECO:0000256" key="11">
    <source>
        <dbReference type="ARBA" id="ARBA00049494"/>
    </source>
</evidence>
<dbReference type="EMBL" id="QYTV02000001">
    <property type="protein sequence ID" value="RST77400.1"/>
    <property type="molecule type" value="Genomic_DNA"/>
</dbReference>
<keyword evidence="4" id="KW-0285">Flavoprotein</keyword>
<keyword evidence="6" id="KW-0808">Transferase</keyword>
<keyword evidence="5" id="KW-0288">FMN</keyword>
<keyword evidence="10" id="KW-0067">ATP-binding</keyword>
<dbReference type="FunFam" id="3.40.50.620:FF:000021">
    <property type="entry name" value="Riboflavin biosynthesis protein"/>
    <property type="match status" value="1"/>
</dbReference>
<dbReference type="GO" id="GO:0009231">
    <property type="term" value="P:riboflavin biosynthetic process"/>
    <property type="evidence" value="ECO:0007669"/>
    <property type="project" value="InterPro"/>
</dbReference>
<organism evidence="13 14">
    <name type="scientific">Siminovitchia acidinfaciens</name>
    <dbReference type="NCBI Taxonomy" id="2321395"/>
    <lineage>
        <taxon>Bacteria</taxon>
        <taxon>Bacillati</taxon>
        <taxon>Bacillota</taxon>
        <taxon>Bacilli</taxon>
        <taxon>Bacillales</taxon>
        <taxon>Bacillaceae</taxon>
        <taxon>Siminovitchia</taxon>
    </lineage>
</organism>
<evidence type="ECO:0000256" key="6">
    <source>
        <dbReference type="ARBA" id="ARBA00022679"/>
    </source>
</evidence>
<proteinExistence type="inferred from homology"/>
<dbReference type="SUPFAM" id="SSF52374">
    <property type="entry name" value="Nucleotidylyl transferase"/>
    <property type="match status" value="1"/>
</dbReference>
<evidence type="ECO:0000256" key="4">
    <source>
        <dbReference type="ARBA" id="ARBA00022630"/>
    </source>
</evidence>
<comment type="caution">
    <text evidence="13">The sequence shown here is derived from an EMBL/GenBank/DDBJ whole genome shotgun (WGS) entry which is preliminary data.</text>
</comment>
<dbReference type="GO" id="GO:0005524">
    <property type="term" value="F:ATP binding"/>
    <property type="evidence" value="ECO:0007669"/>
    <property type="project" value="UniProtKB-KW"/>
</dbReference>
<dbReference type="RefSeq" id="WP_126047356.1">
    <property type="nucleotide sequence ID" value="NZ_QYTV02000001.1"/>
</dbReference>
<evidence type="ECO:0000256" key="5">
    <source>
        <dbReference type="ARBA" id="ARBA00022643"/>
    </source>
</evidence>
<dbReference type="Proteomes" id="UP000287156">
    <property type="component" value="Unassembled WGS sequence"/>
</dbReference>
<evidence type="ECO:0000256" key="10">
    <source>
        <dbReference type="ARBA" id="ARBA00022840"/>
    </source>
</evidence>
<evidence type="ECO:0000256" key="9">
    <source>
        <dbReference type="ARBA" id="ARBA00022827"/>
    </source>
</evidence>
<keyword evidence="7" id="KW-0548">Nucleotidyltransferase</keyword>
<sequence length="182" mass="20791">MNISKDNELALSSSVVSIGAFDGLHKGHQTLIRQMAKRARELGVPSVVYTFDPPPRAYFQNQRVLTTVQEKLTLIERLNVDYTVIANFNEHYASRPPADFITELRLLGAREIWVGSDFRFGKGKEGCVDFLSRHFHVNIHPFVTCDQGERISSTRIRKLLKNNDWLKVHQLLGRQSLETIDA</sequence>
<dbReference type="GO" id="GO:0003919">
    <property type="term" value="F:FMN adenylyltransferase activity"/>
    <property type="evidence" value="ECO:0007669"/>
    <property type="project" value="UniProtKB-EC"/>
</dbReference>
<evidence type="ECO:0000313" key="14">
    <source>
        <dbReference type="Proteomes" id="UP000287156"/>
    </source>
</evidence>
<evidence type="ECO:0000256" key="7">
    <source>
        <dbReference type="ARBA" id="ARBA00022695"/>
    </source>
</evidence>
<dbReference type="CDD" id="cd02064">
    <property type="entry name" value="FAD_synthetase_N"/>
    <property type="match status" value="1"/>
</dbReference>
<dbReference type="EC" id="2.7.7.2" evidence="3"/>
<dbReference type="GO" id="GO:0008531">
    <property type="term" value="F:riboflavin kinase activity"/>
    <property type="evidence" value="ECO:0007669"/>
    <property type="project" value="TreeGrafter"/>
</dbReference>
<dbReference type="InterPro" id="IPR014729">
    <property type="entry name" value="Rossmann-like_a/b/a_fold"/>
</dbReference>
<dbReference type="AlphaFoldDB" id="A0A429Y7L3"/>
<evidence type="ECO:0000256" key="2">
    <source>
        <dbReference type="ARBA" id="ARBA00010214"/>
    </source>
</evidence>
<feature type="domain" description="FAD synthetase" evidence="12">
    <location>
        <begin position="12"/>
        <end position="155"/>
    </location>
</feature>
<comment type="similarity">
    <text evidence="2">Belongs to the RibF family.</text>
</comment>
<dbReference type="GO" id="GO:0009398">
    <property type="term" value="P:FMN biosynthetic process"/>
    <property type="evidence" value="ECO:0007669"/>
    <property type="project" value="TreeGrafter"/>
</dbReference>
<evidence type="ECO:0000256" key="8">
    <source>
        <dbReference type="ARBA" id="ARBA00022741"/>
    </source>
</evidence>
<dbReference type="UniPathway" id="UPA00277">
    <property type="reaction ID" value="UER00407"/>
</dbReference>
<dbReference type="Pfam" id="PF06574">
    <property type="entry name" value="FAD_syn"/>
    <property type="match status" value="1"/>
</dbReference>